<keyword evidence="2" id="KW-0238">DNA-binding</keyword>
<dbReference type="PANTHER" id="PTHR43280:SF14">
    <property type="entry name" value="MELIBIOSE OPERON REGULATORY PROTEIN"/>
    <property type="match status" value="1"/>
</dbReference>
<proteinExistence type="predicted"/>
<dbReference type="PANTHER" id="PTHR43280">
    <property type="entry name" value="ARAC-FAMILY TRANSCRIPTIONAL REGULATOR"/>
    <property type="match status" value="1"/>
</dbReference>
<dbReference type="Gene3D" id="1.10.10.60">
    <property type="entry name" value="Homeodomain-like"/>
    <property type="match status" value="2"/>
</dbReference>
<dbReference type="InterPro" id="IPR018060">
    <property type="entry name" value="HTH_AraC"/>
</dbReference>
<comment type="caution">
    <text evidence="5">The sequence shown here is derived from an EMBL/GenBank/DDBJ whole genome shotgun (WGS) entry which is preliminary data.</text>
</comment>
<dbReference type="Proteomes" id="UP000199588">
    <property type="component" value="Unassembled WGS sequence"/>
</dbReference>
<evidence type="ECO:0000256" key="1">
    <source>
        <dbReference type="ARBA" id="ARBA00023015"/>
    </source>
</evidence>
<dbReference type="PROSITE" id="PS01124">
    <property type="entry name" value="HTH_ARAC_FAMILY_2"/>
    <property type="match status" value="1"/>
</dbReference>
<evidence type="ECO:0000313" key="5">
    <source>
        <dbReference type="EMBL" id="SCX76560.1"/>
    </source>
</evidence>
<organism evidence="5 6">
    <name type="scientific">Basfia succiniciproducens</name>
    <dbReference type="NCBI Taxonomy" id="653940"/>
    <lineage>
        <taxon>Bacteria</taxon>
        <taxon>Pseudomonadati</taxon>
        <taxon>Pseudomonadota</taxon>
        <taxon>Gammaproteobacteria</taxon>
        <taxon>Pasteurellales</taxon>
        <taxon>Pasteurellaceae</taxon>
        <taxon>Basfia</taxon>
    </lineage>
</organism>
<dbReference type="SUPFAM" id="SSF46689">
    <property type="entry name" value="Homeodomain-like"/>
    <property type="match status" value="2"/>
</dbReference>
<reference evidence="5 6" key="1">
    <citation type="submission" date="2016-10" db="EMBL/GenBank/DDBJ databases">
        <authorList>
            <person name="Varghese N."/>
            <person name="Submissions S."/>
        </authorList>
    </citation>
    <scope>NUCLEOTIDE SEQUENCE [LARGE SCALE GENOMIC DNA]</scope>
    <source>
        <strain evidence="5 6">DSM 22022</strain>
    </source>
</reference>
<accession>A0A1G5AFA2</accession>
<dbReference type="Pfam" id="PF12833">
    <property type="entry name" value="HTH_18"/>
    <property type="match status" value="1"/>
</dbReference>
<dbReference type="NCBIfam" id="NF007693">
    <property type="entry name" value="PRK10371.1"/>
    <property type="match status" value="1"/>
</dbReference>
<dbReference type="SMART" id="SM00342">
    <property type="entry name" value="HTH_ARAC"/>
    <property type="match status" value="1"/>
</dbReference>
<keyword evidence="6" id="KW-1185">Reference proteome</keyword>
<gene>
    <name evidence="5" type="ORF">SAMN02910354_00238</name>
</gene>
<dbReference type="EMBL" id="FMUQ01000002">
    <property type="protein sequence ID" value="SCX76560.1"/>
    <property type="molecule type" value="Genomic_DNA"/>
</dbReference>
<evidence type="ECO:0000256" key="3">
    <source>
        <dbReference type="ARBA" id="ARBA00023163"/>
    </source>
</evidence>
<sequence length="360" mass="41235">MRFCWYTSDNNKSVVNQINMKTSHLAKQTSTELADKSGSEIISPLSLSLDARPFNVEIQQPPGNMPAYHWHGHIEINIPFDDDVEYSFNEHSTLINAGHIGIFWASIPHRLTDKHNCRTMAVFNIPVYQFLSWQLSQNLINHITHGIIIQSKNPRLVSLFEVQRWEQELQLEDPNRHKLVYDEIQLMIKRVSLDGWLLLLEPPKKNNHQLSGSKHAQNYVRTMLDYIANHYNAPLTVQSVANAVGLNTNYAMGLFQSAMQLTIKQYIIMMRINHAKALLSDTNRSVLDISLTTGFSSMSRFYDNFLKYTGVSPNKYRKQIRADDNWSAQGLIPTTQAIKGASTGEKLIMTGEHFNQSEEF</sequence>
<keyword evidence="3" id="KW-0804">Transcription</keyword>
<protein>
    <submittedName>
        <fullName evidence="5">Transcriptional regulator, AraC family</fullName>
    </submittedName>
</protein>
<evidence type="ECO:0000256" key="2">
    <source>
        <dbReference type="ARBA" id="ARBA00023125"/>
    </source>
</evidence>
<dbReference type="PROSITE" id="PS00041">
    <property type="entry name" value="HTH_ARAC_FAMILY_1"/>
    <property type="match status" value="1"/>
</dbReference>
<dbReference type="InterPro" id="IPR009057">
    <property type="entry name" value="Homeodomain-like_sf"/>
</dbReference>
<evidence type="ECO:0000259" key="4">
    <source>
        <dbReference type="PROSITE" id="PS01124"/>
    </source>
</evidence>
<keyword evidence="1" id="KW-0805">Transcription regulation</keyword>
<name>A0A1G5AFA2_9PAST</name>
<dbReference type="InterPro" id="IPR018062">
    <property type="entry name" value="HTH_AraC-typ_CS"/>
</dbReference>
<feature type="domain" description="HTH araC/xylS-type" evidence="4">
    <location>
        <begin position="221"/>
        <end position="319"/>
    </location>
</feature>
<dbReference type="CDD" id="cd06997">
    <property type="entry name" value="cupin_MelR-like_N"/>
    <property type="match status" value="1"/>
</dbReference>
<evidence type="ECO:0000313" key="6">
    <source>
        <dbReference type="Proteomes" id="UP000199588"/>
    </source>
</evidence>